<dbReference type="PANTHER" id="PTHR11638:SF175">
    <property type="entry name" value="ATP-DEPENDENT CLP PROTEASE, ATP-BINDING SUBUNIT CLPC"/>
    <property type="match status" value="1"/>
</dbReference>
<evidence type="ECO:0000259" key="4">
    <source>
        <dbReference type="SMART" id="SM00382"/>
    </source>
</evidence>
<dbReference type="CDD" id="cd00009">
    <property type="entry name" value="AAA"/>
    <property type="match status" value="1"/>
</dbReference>
<accession>A0A1F7W7H6</accession>
<evidence type="ECO:0000256" key="1">
    <source>
        <dbReference type="ARBA" id="ARBA00022741"/>
    </source>
</evidence>
<dbReference type="Gene3D" id="4.10.860.10">
    <property type="entry name" value="UVR domain"/>
    <property type="match status" value="1"/>
</dbReference>
<sequence length="344" mass="38397">MGGGQSILKTYTRDLTHEAETDNLDPVIGREEEIERVVHILSRRRKNNPLLLGEPGVGKTAIVEGLARRIHKGYVPKSLAGKRVLCLDLTGIISGTKYRGEFEQRMKSLTSEIEAMGRKVILFIDEIHMIEEASGAEGSMNISDILKPALARGDLQAVGATTWKEYEKFIKPDDALNRRFQPVFVGEPNEADSFEILRGIKGTYEQFHGVQIPDETLRSAIRLSAKIKDRFLPDKALDLIDEASAKVSIEARYTHASLSSDPAAAAASTERIAKESKRLSEVILELDALDDEFPDELEIEKAERALKRHLEQLKAHDKTSTDETGPIVTEKDIADVVRLWKMND</sequence>
<evidence type="ECO:0000313" key="5">
    <source>
        <dbReference type="EMBL" id="OGL98753.1"/>
    </source>
</evidence>
<dbReference type="InterPro" id="IPR050130">
    <property type="entry name" value="ClpA_ClpB"/>
</dbReference>
<evidence type="ECO:0000256" key="2">
    <source>
        <dbReference type="ARBA" id="ARBA00022840"/>
    </source>
</evidence>
<dbReference type="SMART" id="SM00382">
    <property type="entry name" value="AAA"/>
    <property type="match status" value="1"/>
</dbReference>
<feature type="coiled-coil region" evidence="3">
    <location>
        <begin position="272"/>
        <end position="319"/>
    </location>
</feature>
<dbReference type="GO" id="GO:0005524">
    <property type="term" value="F:ATP binding"/>
    <property type="evidence" value="ECO:0007669"/>
    <property type="project" value="UniProtKB-KW"/>
</dbReference>
<reference evidence="5 6" key="1">
    <citation type="journal article" date="2016" name="Nat. Commun.">
        <title>Thousands of microbial genomes shed light on interconnected biogeochemical processes in an aquifer system.</title>
        <authorList>
            <person name="Anantharaman K."/>
            <person name="Brown C.T."/>
            <person name="Hug L.A."/>
            <person name="Sharon I."/>
            <person name="Castelle C.J."/>
            <person name="Probst A.J."/>
            <person name="Thomas B.C."/>
            <person name="Singh A."/>
            <person name="Wilkins M.J."/>
            <person name="Karaoz U."/>
            <person name="Brodie E.L."/>
            <person name="Williams K.H."/>
            <person name="Hubbard S.S."/>
            <person name="Banfield J.F."/>
        </authorList>
    </citation>
    <scope>NUCLEOTIDE SEQUENCE [LARGE SCALE GENOMIC DNA]</scope>
</reference>
<keyword evidence="1" id="KW-0547">Nucleotide-binding</keyword>
<dbReference type="Gene3D" id="1.10.8.60">
    <property type="match status" value="1"/>
</dbReference>
<dbReference type="AlphaFoldDB" id="A0A1F7W7H6"/>
<dbReference type="GO" id="GO:0034605">
    <property type="term" value="P:cellular response to heat"/>
    <property type="evidence" value="ECO:0007669"/>
    <property type="project" value="TreeGrafter"/>
</dbReference>
<name>A0A1F7W7H6_9BACT</name>
<dbReference type="InterPro" id="IPR027417">
    <property type="entry name" value="P-loop_NTPase"/>
</dbReference>
<dbReference type="SUPFAM" id="SSF52540">
    <property type="entry name" value="P-loop containing nucleoside triphosphate hydrolases"/>
    <property type="match status" value="1"/>
</dbReference>
<dbReference type="Proteomes" id="UP000176501">
    <property type="component" value="Unassembled WGS sequence"/>
</dbReference>
<dbReference type="GO" id="GO:0016887">
    <property type="term" value="F:ATP hydrolysis activity"/>
    <property type="evidence" value="ECO:0007669"/>
    <property type="project" value="InterPro"/>
</dbReference>
<protein>
    <recommendedName>
        <fullName evidence="4">AAA+ ATPase domain-containing protein</fullName>
    </recommendedName>
</protein>
<evidence type="ECO:0000313" key="6">
    <source>
        <dbReference type="Proteomes" id="UP000176501"/>
    </source>
</evidence>
<dbReference type="Pfam" id="PF00004">
    <property type="entry name" value="AAA"/>
    <property type="match status" value="1"/>
</dbReference>
<comment type="caution">
    <text evidence="5">The sequence shown here is derived from an EMBL/GenBank/DDBJ whole genome shotgun (WGS) entry which is preliminary data.</text>
</comment>
<evidence type="ECO:0000256" key="3">
    <source>
        <dbReference type="SAM" id="Coils"/>
    </source>
</evidence>
<dbReference type="InterPro" id="IPR003593">
    <property type="entry name" value="AAA+_ATPase"/>
</dbReference>
<feature type="domain" description="AAA+ ATPase" evidence="4">
    <location>
        <begin position="45"/>
        <end position="190"/>
    </location>
</feature>
<keyword evidence="3" id="KW-0175">Coiled coil</keyword>
<dbReference type="GO" id="GO:0005737">
    <property type="term" value="C:cytoplasm"/>
    <property type="evidence" value="ECO:0007669"/>
    <property type="project" value="TreeGrafter"/>
</dbReference>
<dbReference type="Gene3D" id="3.40.50.300">
    <property type="entry name" value="P-loop containing nucleotide triphosphate hydrolases"/>
    <property type="match status" value="1"/>
</dbReference>
<dbReference type="InterPro" id="IPR041546">
    <property type="entry name" value="ClpA/ClpB_AAA_lid"/>
</dbReference>
<gene>
    <name evidence="5" type="ORF">A2304_01055</name>
</gene>
<dbReference type="Pfam" id="PF17871">
    <property type="entry name" value="AAA_lid_9"/>
    <property type="match status" value="1"/>
</dbReference>
<dbReference type="EMBL" id="MGFE01000016">
    <property type="protein sequence ID" value="OGL98753.1"/>
    <property type="molecule type" value="Genomic_DNA"/>
</dbReference>
<keyword evidence="2" id="KW-0067">ATP-binding</keyword>
<proteinExistence type="predicted"/>
<dbReference type="InterPro" id="IPR003959">
    <property type="entry name" value="ATPase_AAA_core"/>
</dbReference>
<organism evidence="5 6">
    <name type="scientific">Candidatus Uhrbacteria bacterium RIFOXYB2_FULL_57_15</name>
    <dbReference type="NCBI Taxonomy" id="1802422"/>
    <lineage>
        <taxon>Bacteria</taxon>
        <taxon>Candidatus Uhriibacteriota</taxon>
    </lineage>
</organism>
<dbReference type="PANTHER" id="PTHR11638">
    <property type="entry name" value="ATP-DEPENDENT CLP PROTEASE"/>
    <property type="match status" value="1"/>
</dbReference>